<dbReference type="AlphaFoldDB" id="A0A2N3IJQ1"/>
<dbReference type="OrthoDB" id="912393at2"/>
<accession>A0A2N3IJQ1</accession>
<dbReference type="Pfam" id="PF01476">
    <property type="entry name" value="LysM"/>
    <property type="match status" value="2"/>
</dbReference>
<dbReference type="RefSeq" id="WP_101357719.1">
    <property type="nucleotide sequence ID" value="NZ_NKXO01000005.1"/>
</dbReference>
<dbReference type="PROSITE" id="PS50011">
    <property type="entry name" value="PROTEIN_KINASE_DOM"/>
    <property type="match status" value="1"/>
</dbReference>
<reference evidence="5 6" key="1">
    <citation type="submission" date="2017-06" db="EMBL/GenBank/DDBJ databases">
        <title>Raineya orbicola gen. nov., sp. nov. a slightly thermophilic bacterium of the phylum Bacteroidetes and the description of Raineyaceae fam. nov.</title>
        <authorList>
            <person name="Albuquerque L."/>
            <person name="Polonia A.R.M."/>
            <person name="Barroso C."/>
            <person name="Froufe H.J.C."/>
            <person name="Lage O."/>
            <person name="Lobo-Da-Cunha A."/>
            <person name="Egas C."/>
            <person name="Da Costa M.S."/>
        </authorList>
    </citation>
    <scope>NUCLEOTIDE SEQUENCE [LARGE SCALE GENOMIC DNA]</scope>
    <source>
        <strain evidence="5 6">SPSPC-11</strain>
    </source>
</reference>
<gene>
    <name evidence="5" type="ORF">Rain11_0456</name>
</gene>
<keyword evidence="6" id="KW-1185">Reference proteome</keyword>
<evidence type="ECO:0000256" key="1">
    <source>
        <dbReference type="ARBA" id="ARBA00022741"/>
    </source>
</evidence>
<dbReference type="Proteomes" id="UP000233387">
    <property type="component" value="Unassembled WGS sequence"/>
</dbReference>
<organism evidence="5 6">
    <name type="scientific">Raineya orbicola</name>
    <dbReference type="NCBI Taxonomy" id="2016530"/>
    <lineage>
        <taxon>Bacteria</taxon>
        <taxon>Pseudomonadati</taxon>
        <taxon>Bacteroidota</taxon>
        <taxon>Cytophagia</taxon>
        <taxon>Cytophagales</taxon>
        <taxon>Raineyaceae</taxon>
        <taxon>Raineya</taxon>
    </lineage>
</organism>
<keyword evidence="2" id="KW-0067">ATP-binding</keyword>
<dbReference type="Gene3D" id="3.10.350.10">
    <property type="entry name" value="LysM domain"/>
    <property type="match status" value="2"/>
</dbReference>
<name>A0A2N3IJQ1_9BACT</name>
<feature type="domain" description="LysM" evidence="4">
    <location>
        <begin position="373"/>
        <end position="418"/>
    </location>
</feature>
<evidence type="ECO:0000256" key="2">
    <source>
        <dbReference type="ARBA" id="ARBA00022840"/>
    </source>
</evidence>
<dbReference type="InterPro" id="IPR018392">
    <property type="entry name" value="LysM"/>
</dbReference>
<dbReference type="InterPro" id="IPR000719">
    <property type="entry name" value="Prot_kinase_dom"/>
</dbReference>
<dbReference type="SMART" id="SM00220">
    <property type="entry name" value="S_TKc"/>
    <property type="match status" value="1"/>
</dbReference>
<dbReference type="InterPro" id="IPR036779">
    <property type="entry name" value="LysM_dom_sf"/>
</dbReference>
<dbReference type="GO" id="GO:0005524">
    <property type="term" value="F:ATP binding"/>
    <property type="evidence" value="ECO:0007669"/>
    <property type="project" value="UniProtKB-KW"/>
</dbReference>
<feature type="domain" description="LysM" evidence="4">
    <location>
        <begin position="325"/>
        <end position="371"/>
    </location>
</feature>
<dbReference type="SUPFAM" id="SSF54106">
    <property type="entry name" value="LysM domain"/>
    <property type="match status" value="2"/>
</dbReference>
<dbReference type="InterPro" id="IPR011009">
    <property type="entry name" value="Kinase-like_dom_sf"/>
</dbReference>
<feature type="domain" description="Protein kinase" evidence="3">
    <location>
        <begin position="13"/>
        <end position="307"/>
    </location>
</feature>
<keyword evidence="5" id="KW-0418">Kinase</keyword>
<dbReference type="PANTHER" id="PTHR24346:SF30">
    <property type="entry name" value="MATERNAL EMBRYONIC LEUCINE ZIPPER KINASE"/>
    <property type="match status" value="1"/>
</dbReference>
<evidence type="ECO:0000313" key="5">
    <source>
        <dbReference type="EMBL" id="PKQ70536.1"/>
    </source>
</evidence>
<dbReference type="EMBL" id="NKXO01000005">
    <property type="protein sequence ID" value="PKQ70536.1"/>
    <property type="molecule type" value="Genomic_DNA"/>
</dbReference>
<evidence type="ECO:0000313" key="6">
    <source>
        <dbReference type="Proteomes" id="UP000233387"/>
    </source>
</evidence>
<dbReference type="CDD" id="cd00118">
    <property type="entry name" value="LysM"/>
    <property type="match status" value="2"/>
</dbReference>
<sequence length="422" mass="48894">MTAQLVGERLLNYEIKSFLRSESFYDFYLAEHLLFDRKVLIKTLNSAFLQNTEAKENLRREAQNLRFAHPQGTLLYDFIETPENIYLIKEYLENKLTLEQYIIQNGTLTEEKMLRIFRQILDILASAHHIGIIHPALNPKNIILEGNQVKIIGFESSALQEKNFQSPEEIQKGNLSVESNIFSLGKIACFMLFGTTELPKKHTNSLKIYEAIAIATEKNPKERFHSCTEFATALSEEVSIEEVEVKHAYKHLPLMVLGVLLALLAFMLYDIADETDEQNRLVYNLYDKARIKKIRDSVRNVRKQEFIRDSIRIAQNKAENLQKIHIHKVKQGETLKEIAEKYNMSVSHLKQLNGFTDKTTLKVDAGLRVVIRDYHKVLDKEELWQIAQKYGISKFDIIRANDIEDELKDVYPGADLIIPIKK</sequence>
<dbReference type="Pfam" id="PF00069">
    <property type="entry name" value="Pkinase"/>
    <property type="match status" value="1"/>
</dbReference>
<dbReference type="PROSITE" id="PS51782">
    <property type="entry name" value="LYSM"/>
    <property type="match status" value="2"/>
</dbReference>
<keyword evidence="1" id="KW-0547">Nucleotide-binding</keyword>
<dbReference type="SUPFAM" id="SSF56112">
    <property type="entry name" value="Protein kinase-like (PK-like)"/>
    <property type="match status" value="1"/>
</dbReference>
<protein>
    <submittedName>
        <fullName evidence="5">Protein kinase domain</fullName>
    </submittedName>
</protein>
<evidence type="ECO:0000259" key="3">
    <source>
        <dbReference type="PROSITE" id="PS50011"/>
    </source>
</evidence>
<evidence type="ECO:0000259" key="4">
    <source>
        <dbReference type="PROSITE" id="PS51782"/>
    </source>
</evidence>
<dbReference type="Gene3D" id="3.30.200.20">
    <property type="entry name" value="Phosphorylase Kinase, domain 1"/>
    <property type="match status" value="1"/>
</dbReference>
<dbReference type="GO" id="GO:0004674">
    <property type="term" value="F:protein serine/threonine kinase activity"/>
    <property type="evidence" value="ECO:0007669"/>
    <property type="project" value="TreeGrafter"/>
</dbReference>
<dbReference type="GO" id="GO:0005737">
    <property type="term" value="C:cytoplasm"/>
    <property type="evidence" value="ECO:0007669"/>
    <property type="project" value="TreeGrafter"/>
</dbReference>
<dbReference type="PANTHER" id="PTHR24346">
    <property type="entry name" value="MAP/MICROTUBULE AFFINITY-REGULATING KINASE"/>
    <property type="match status" value="1"/>
</dbReference>
<keyword evidence="5" id="KW-0808">Transferase</keyword>
<dbReference type="CDD" id="cd14014">
    <property type="entry name" value="STKc_PknB_like"/>
    <property type="match status" value="1"/>
</dbReference>
<proteinExistence type="predicted"/>
<dbReference type="GO" id="GO:0035556">
    <property type="term" value="P:intracellular signal transduction"/>
    <property type="evidence" value="ECO:0007669"/>
    <property type="project" value="TreeGrafter"/>
</dbReference>
<dbReference type="SMART" id="SM00257">
    <property type="entry name" value="LysM"/>
    <property type="match status" value="2"/>
</dbReference>
<comment type="caution">
    <text evidence="5">The sequence shown here is derived from an EMBL/GenBank/DDBJ whole genome shotgun (WGS) entry which is preliminary data.</text>
</comment>
<dbReference type="Gene3D" id="1.10.510.10">
    <property type="entry name" value="Transferase(Phosphotransferase) domain 1"/>
    <property type="match status" value="1"/>
</dbReference>